<dbReference type="SMART" id="SM00347">
    <property type="entry name" value="HTH_MARR"/>
    <property type="match status" value="1"/>
</dbReference>
<protein>
    <submittedName>
        <fullName evidence="2">Transcription factor</fullName>
    </submittedName>
</protein>
<dbReference type="InterPro" id="IPR039422">
    <property type="entry name" value="MarR/SlyA-like"/>
</dbReference>
<dbReference type="OrthoDB" id="8635520at2"/>
<dbReference type="EMBL" id="UFXQ01000001">
    <property type="protein sequence ID" value="STC68720.1"/>
    <property type="molecule type" value="Genomic_DNA"/>
</dbReference>
<reference evidence="2 3" key="1">
    <citation type="submission" date="2018-06" db="EMBL/GenBank/DDBJ databases">
        <authorList>
            <consortium name="Pathogen Informatics"/>
            <person name="Doyle S."/>
        </authorList>
    </citation>
    <scope>NUCLEOTIDE SEQUENCE [LARGE SCALE GENOMIC DNA]</scope>
    <source>
        <strain evidence="2 3">NCTC11862</strain>
    </source>
</reference>
<accession>A0A376CJS2</accession>
<dbReference type="InterPro" id="IPR036390">
    <property type="entry name" value="WH_DNA-bd_sf"/>
</dbReference>
<dbReference type="PANTHER" id="PTHR33164">
    <property type="entry name" value="TRANSCRIPTIONAL REGULATOR, MARR FAMILY"/>
    <property type="match status" value="1"/>
</dbReference>
<dbReference type="InterPro" id="IPR000835">
    <property type="entry name" value="HTH_MarR-typ"/>
</dbReference>
<dbReference type="SUPFAM" id="SSF46785">
    <property type="entry name" value="Winged helix' DNA-binding domain"/>
    <property type="match status" value="1"/>
</dbReference>
<evidence type="ECO:0000313" key="2">
    <source>
        <dbReference type="EMBL" id="STC68720.1"/>
    </source>
</evidence>
<evidence type="ECO:0000313" key="3">
    <source>
        <dbReference type="Proteomes" id="UP000254467"/>
    </source>
</evidence>
<dbReference type="GO" id="GO:0003700">
    <property type="term" value="F:DNA-binding transcription factor activity"/>
    <property type="evidence" value="ECO:0007669"/>
    <property type="project" value="InterPro"/>
</dbReference>
<keyword evidence="3" id="KW-1185">Reference proteome</keyword>
<name>A0A376CJS2_9CORY</name>
<dbReference type="Proteomes" id="UP000254467">
    <property type="component" value="Unassembled WGS sequence"/>
</dbReference>
<dbReference type="RefSeq" id="WP_018582223.1">
    <property type="nucleotide sequence ID" value="NZ_LDYD01000007.1"/>
</dbReference>
<dbReference type="PRINTS" id="PR00598">
    <property type="entry name" value="HTHMARR"/>
</dbReference>
<dbReference type="PROSITE" id="PS50995">
    <property type="entry name" value="HTH_MARR_2"/>
    <property type="match status" value="1"/>
</dbReference>
<gene>
    <name evidence="2" type="primary">marR</name>
    <name evidence="2" type="ORF">NCTC11862_00486</name>
</gene>
<dbReference type="AlphaFoldDB" id="A0A376CJS2"/>
<sequence>MTEKMNPKFTEEENETWENVWSFYVGLPTKLDAQLKRDAGISHFDFYAMINIAATDEGSLRMSELAEASDMSLSHLSRVITRLEKKGYVERVPDPNDGRSTLAELTEEGWEAVNKASPGHVSQVRRLVFDNLTEEESRAMSSAMAKIVDAMNSEHAA</sequence>
<evidence type="ECO:0000259" key="1">
    <source>
        <dbReference type="PROSITE" id="PS50995"/>
    </source>
</evidence>
<dbReference type="Pfam" id="PF01047">
    <property type="entry name" value="MarR"/>
    <property type="match status" value="1"/>
</dbReference>
<dbReference type="Gene3D" id="1.10.10.10">
    <property type="entry name" value="Winged helix-like DNA-binding domain superfamily/Winged helix DNA-binding domain"/>
    <property type="match status" value="1"/>
</dbReference>
<dbReference type="InterPro" id="IPR036388">
    <property type="entry name" value="WH-like_DNA-bd_sf"/>
</dbReference>
<dbReference type="STRING" id="35756.GCA_001044155_01769"/>
<organism evidence="2 3">
    <name type="scientific">Corynebacterium pilosum</name>
    <dbReference type="NCBI Taxonomy" id="35756"/>
    <lineage>
        <taxon>Bacteria</taxon>
        <taxon>Bacillati</taxon>
        <taxon>Actinomycetota</taxon>
        <taxon>Actinomycetes</taxon>
        <taxon>Mycobacteriales</taxon>
        <taxon>Corynebacteriaceae</taxon>
        <taxon>Corynebacterium</taxon>
    </lineage>
</organism>
<proteinExistence type="predicted"/>
<feature type="domain" description="HTH marR-type" evidence="1">
    <location>
        <begin position="1"/>
        <end position="149"/>
    </location>
</feature>
<dbReference type="PANTHER" id="PTHR33164:SF99">
    <property type="entry name" value="MARR FAMILY REGULATORY PROTEIN"/>
    <property type="match status" value="1"/>
</dbReference>
<dbReference type="GO" id="GO:0006950">
    <property type="term" value="P:response to stress"/>
    <property type="evidence" value="ECO:0007669"/>
    <property type="project" value="TreeGrafter"/>
</dbReference>